<dbReference type="EMBL" id="CATQJA010002702">
    <property type="protein sequence ID" value="CAJ0585094.1"/>
    <property type="molecule type" value="Genomic_DNA"/>
</dbReference>
<evidence type="ECO:0000313" key="4">
    <source>
        <dbReference type="EMBL" id="CAJ0585094.1"/>
    </source>
</evidence>
<feature type="chain" id="PRO_5041397969" description="Saposin B-type domain-containing protein" evidence="2">
    <location>
        <begin position="23"/>
        <end position="134"/>
    </location>
</feature>
<dbReference type="AlphaFoldDB" id="A0AA36GBK6"/>
<feature type="non-terminal residue" evidence="4">
    <location>
        <position position="134"/>
    </location>
</feature>
<feature type="signal peptide" evidence="2">
    <location>
        <begin position="1"/>
        <end position="22"/>
    </location>
</feature>
<evidence type="ECO:0000256" key="2">
    <source>
        <dbReference type="SAM" id="SignalP"/>
    </source>
</evidence>
<dbReference type="SMART" id="SM00741">
    <property type="entry name" value="SapB"/>
    <property type="match status" value="1"/>
</dbReference>
<gene>
    <name evidence="4" type="ORF">MSPICULIGERA_LOCUS23126</name>
</gene>
<keyword evidence="5" id="KW-1185">Reference proteome</keyword>
<feature type="domain" description="Saposin B-type" evidence="3">
    <location>
        <begin position="48"/>
        <end position="129"/>
    </location>
</feature>
<organism evidence="4 5">
    <name type="scientific">Mesorhabditis spiculigera</name>
    <dbReference type="NCBI Taxonomy" id="96644"/>
    <lineage>
        <taxon>Eukaryota</taxon>
        <taxon>Metazoa</taxon>
        <taxon>Ecdysozoa</taxon>
        <taxon>Nematoda</taxon>
        <taxon>Chromadorea</taxon>
        <taxon>Rhabditida</taxon>
        <taxon>Rhabditina</taxon>
        <taxon>Rhabditomorpha</taxon>
        <taxon>Rhabditoidea</taxon>
        <taxon>Rhabditidae</taxon>
        <taxon>Mesorhabditinae</taxon>
        <taxon>Mesorhabditis</taxon>
    </lineage>
</organism>
<keyword evidence="2" id="KW-0732">Signal</keyword>
<evidence type="ECO:0000313" key="5">
    <source>
        <dbReference type="Proteomes" id="UP001177023"/>
    </source>
</evidence>
<accession>A0AA36GBK6</accession>
<dbReference type="InterPro" id="IPR011001">
    <property type="entry name" value="Saposin-like"/>
</dbReference>
<sequence length="134" mass="14424">MHGLGFVLLVTIGIAAVGLVQGTSEVSWEDVPKEPIEIAAGTEKAIQEGVICQACERIVAAVEAEATTQIDTEVRKYINIMCDKVPFENIKKQCLKTLNGLIDQLVVYIKDRKAPKVACKAVGLCKGGQLCLPN</sequence>
<keyword evidence="1" id="KW-1015">Disulfide bond</keyword>
<dbReference type="Gene3D" id="1.10.225.10">
    <property type="entry name" value="Saposin-like"/>
    <property type="match status" value="1"/>
</dbReference>
<evidence type="ECO:0000259" key="3">
    <source>
        <dbReference type="PROSITE" id="PS50015"/>
    </source>
</evidence>
<name>A0AA36GBK6_9BILA</name>
<protein>
    <recommendedName>
        <fullName evidence="3">Saposin B-type domain-containing protein</fullName>
    </recommendedName>
</protein>
<dbReference type="InterPro" id="IPR008139">
    <property type="entry name" value="SaposinB_dom"/>
</dbReference>
<dbReference type="Proteomes" id="UP001177023">
    <property type="component" value="Unassembled WGS sequence"/>
</dbReference>
<dbReference type="SUPFAM" id="SSF47862">
    <property type="entry name" value="Saposin"/>
    <property type="match status" value="1"/>
</dbReference>
<dbReference type="PROSITE" id="PS50015">
    <property type="entry name" value="SAP_B"/>
    <property type="match status" value="1"/>
</dbReference>
<evidence type="ECO:0000256" key="1">
    <source>
        <dbReference type="ARBA" id="ARBA00023157"/>
    </source>
</evidence>
<comment type="caution">
    <text evidence="4">The sequence shown here is derived from an EMBL/GenBank/DDBJ whole genome shotgun (WGS) entry which is preliminary data.</text>
</comment>
<reference evidence="4" key="1">
    <citation type="submission" date="2023-06" db="EMBL/GenBank/DDBJ databases">
        <authorList>
            <person name="Delattre M."/>
        </authorList>
    </citation>
    <scope>NUCLEOTIDE SEQUENCE</scope>
    <source>
        <strain evidence="4">AF72</strain>
    </source>
</reference>
<proteinExistence type="predicted"/>